<dbReference type="GO" id="GO:0016042">
    <property type="term" value="P:lipid catabolic process"/>
    <property type="evidence" value="ECO:0007669"/>
    <property type="project" value="UniProtKB-KW"/>
</dbReference>
<dbReference type="InterPro" id="IPR036514">
    <property type="entry name" value="SGNH_hydro_sf"/>
</dbReference>
<dbReference type="PANTHER" id="PTHR46020:SF32">
    <property type="entry name" value="GDSL ESTERASE_LIPASE"/>
    <property type="match status" value="1"/>
</dbReference>
<reference evidence="5 6" key="1">
    <citation type="submission" date="2024-11" db="EMBL/GenBank/DDBJ databases">
        <title>A near-complete genome assembly of Cinchona calisaya.</title>
        <authorList>
            <person name="Lian D.C."/>
            <person name="Zhao X.W."/>
            <person name="Wei L."/>
        </authorList>
    </citation>
    <scope>NUCLEOTIDE SEQUENCE [LARGE SCALE GENOMIC DNA]</scope>
    <source>
        <tissue evidence="5">Nenye</tissue>
    </source>
</reference>
<dbReference type="GO" id="GO:0016787">
    <property type="term" value="F:hydrolase activity"/>
    <property type="evidence" value="ECO:0007669"/>
    <property type="project" value="UniProtKB-KW"/>
</dbReference>
<keyword evidence="3" id="KW-0442">Lipid degradation</keyword>
<organism evidence="5 6">
    <name type="scientific">Cinchona calisaya</name>
    <dbReference type="NCBI Taxonomy" id="153742"/>
    <lineage>
        <taxon>Eukaryota</taxon>
        <taxon>Viridiplantae</taxon>
        <taxon>Streptophyta</taxon>
        <taxon>Embryophyta</taxon>
        <taxon>Tracheophyta</taxon>
        <taxon>Spermatophyta</taxon>
        <taxon>Magnoliopsida</taxon>
        <taxon>eudicotyledons</taxon>
        <taxon>Gunneridae</taxon>
        <taxon>Pentapetalae</taxon>
        <taxon>asterids</taxon>
        <taxon>lamiids</taxon>
        <taxon>Gentianales</taxon>
        <taxon>Rubiaceae</taxon>
        <taxon>Cinchonoideae</taxon>
        <taxon>Cinchoneae</taxon>
        <taxon>Cinchona</taxon>
    </lineage>
</organism>
<name>A0ABD3ASZ4_9GENT</name>
<evidence type="ECO:0000256" key="1">
    <source>
        <dbReference type="ARBA" id="ARBA00008668"/>
    </source>
</evidence>
<dbReference type="AlphaFoldDB" id="A0ABD3ASZ4"/>
<evidence type="ECO:0000256" key="4">
    <source>
        <dbReference type="ARBA" id="ARBA00023098"/>
    </source>
</evidence>
<dbReference type="Proteomes" id="UP001630127">
    <property type="component" value="Unassembled WGS sequence"/>
</dbReference>
<keyword evidence="2" id="KW-0378">Hydrolase</keyword>
<keyword evidence="4" id="KW-0443">Lipid metabolism</keyword>
<dbReference type="PANTHER" id="PTHR46020">
    <property type="entry name" value="OSJNBB0059K02.9 PROTEIN"/>
    <property type="match status" value="1"/>
</dbReference>
<dbReference type="Pfam" id="PF00657">
    <property type="entry name" value="Lipase_GDSL"/>
    <property type="match status" value="1"/>
</dbReference>
<dbReference type="Gene3D" id="3.40.50.1110">
    <property type="entry name" value="SGNH hydrolase"/>
    <property type="match status" value="1"/>
</dbReference>
<keyword evidence="6" id="KW-1185">Reference proteome</keyword>
<evidence type="ECO:0000256" key="3">
    <source>
        <dbReference type="ARBA" id="ARBA00022963"/>
    </source>
</evidence>
<proteinExistence type="inferred from homology"/>
<evidence type="ECO:0008006" key="7">
    <source>
        <dbReference type="Google" id="ProtNLM"/>
    </source>
</evidence>
<evidence type="ECO:0000313" key="6">
    <source>
        <dbReference type="Proteomes" id="UP001630127"/>
    </source>
</evidence>
<evidence type="ECO:0000313" key="5">
    <source>
        <dbReference type="EMBL" id="KAL3534279.1"/>
    </source>
</evidence>
<accession>A0ABD3ASZ4</accession>
<dbReference type="EMBL" id="JBJUIK010000002">
    <property type="protein sequence ID" value="KAL3534279.1"/>
    <property type="molecule type" value="Genomic_DNA"/>
</dbReference>
<protein>
    <recommendedName>
        <fullName evidence="7">GDSL esterase/lipase</fullName>
    </recommendedName>
</protein>
<sequence length="443" mass="48710">MGSGRDEGGHAVVVAARYHKHPNKTESFQAKKLFVFGDSYADTGNSDSNASSWKQPYGITFPGHPSGRYSDGRLLTDYVAMYYGLGTPIASRFITGADDEQVRYGVNFAYGGTGVFDTGVGNPDITDQIYILKKLLNDSVIKKSDLESSLCLLSVAGNDYAAYLLNGGKIEDLPGFIQSVVNQLVEDMKTLHELGARKILVPYMPPQGCSPRFAESSTQCNLTVNALVAVHDYFLDKAVKDLNRKSGDSSYYVLDFFNIFLKAYSSEARPLFDEFAGERDLVSWNTLMRSQYYVISALFRHLCNKFLNCWRVSKGVGERGVVAVEGKVHLMIPSAEFPTFSFVWSVPLPDILLQTYGRTKSYGKIIRLEAAAMVFGKGASVAIVVVDALKTTQPLEIPLPSLTIDAPNFTATANQHHAVAPTVPLSVALHLIADDVAIHFWER</sequence>
<comment type="similarity">
    <text evidence="1">Belongs to the 'GDSL' lipolytic enzyme family.</text>
</comment>
<comment type="caution">
    <text evidence="5">The sequence shown here is derived from an EMBL/GenBank/DDBJ whole genome shotgun (WGS) entry which is preliminary data.</text>
</comment>
<evidence type="ECO:0000256" key="2">
    <source>
        <dbReference type="ARBA" id="ARBA00022801"/>
    </source>
</evidence>
<gene>
    <name evidence="5" type="ORF">ACH5RR_002740</name>
</gene>
<dbReference type="InterPro" id="IPR001087">
    <property type="entry name" value="GDSL"/>
</dbReference>